<reference evidence="2 3" key="1">
    <citation type="submission" date="2019-02" db="EMBL/GenBank/DDBJ databases">
        <title>Draft Genome Sequences of Six Type Strains of the Genus Massilia.</title>
        <authorList>
            <person name="Miess H."/>
            <person name="Frediansyhah A."/>
            <person name="Gross H."/>
        </authorList>
    </citation>
    <scope>NUCLEOTIDE SEQUENCE [LARGE SCALE GENOMIC DNA]</scope>
    <source>
        <strain evidence="2 3">DSM 17472</strain>
    </source>
</reference>
<accession>A0ABX5RRD2</accession>
<protein>
    <recommendedName>
        <fullName evidence="4">DUF4239 domain-containing protein</fullName>
    </recommendedName>
</protein>
<keyword evidence="3" id="KW-1185">Reference proteome</keyword>
<sequence length="242" mass="27561">MIAVLHTNELRTLFIPEEPDMSLILTVTLKQLLGLGITVFPLLISLPAALKAWIEAKHHRSTLKRAESEFAFKICERIQDPSINRYSEELAYAALVGQRHLSHAQRAVLLKLKDSEQMIARYSRVRQLVDVNVTWPYLRWKEQRYRWPWYRKPIIYLSYGVYLCFSLAGILLLILPEAIPIKAGTTEKALIVTYLLITSSLVLIDGLKLGLASDLIKAAAEQAPVQPPSTRSELDFDVDEHD</sequence>
<organism evidence="2 3">
    <name type="scientific">Pseudoduganella albidiflava</name>
    <dbReference type="NCBI Taxonomy" id="321983"/>
    <lineage>
        <taxon>Bacteria</taxon>
        <taxon>Pseudomonadati</taxon>
        <taxon>Pseudomonadota</taxon>
        <taxon>Betaproteobacteria</taxon>
        <taxon>Burkholderiales</taxon>
        <taxon>Oxalobacteraceae</taxon>
        <taxon>Telluria group</taxon>
        <taxon>Pseudoduganella</taxon>
    </lineage>
</organism>
<gene>
    <name evidence="2" type="ORF">EYF70_10335</name>
</gene>
<evidence type="ECO:0008006" key="4">
    <source>
        <dbReference type="Google" id="ProtNLM"/>
    </source>
</evidence>
<keyword evidence="1" id="KW-0472">Membrane</keyword>
<evidence type="ECO:0000313" key="2">
    <source>
        <dbReference type="EMBL" id="QBI01195.1"/>
    </source>
</evidence>
<dbReference type="Proteomes" id="UP000292307">
    <property type="component" value="Chromosome"/>
</dbReference>
<feature type="transmembrane region" description="Helical" evidence="1">
    <location>
        <begin position="188"/>
        <end position="207"/>
    </location>
</feature>
<evidence type="ECO:0000256" key="1">
    <source>
        <dbReference type="SAM" id="Phobius"/>
    </source>
</evidence>
<proteinExistence type="predicted"/>
<keyword evidence="1" id="KW-1133">Transmembrane helix</keyword>
<feature type="transmembrane region" description="Helical" evidence="1">
    <location>
        <begin position="154"/>
        <end position="176"/>
    </location>
</feature>
<name>A0ABX5RRD2_9BURK</name>
<evidence type="ECO:0000313" key="3">
    <source>
        <dbReference type="Proteomes" id="UP000292307"/>
    </source>
</evidence>
<dbReference type="EMBL" id="CP036401">
    <property type="protein sequence ID" value="QBI01195.1"/>
    <property type="molecule type" value="Genomic_DNA"/>
</dbReference>
<keyword evidence="1" id="KW-0812">Transmembrane</keyword>
<dbReference type="RefSeq" id="WP_131145317.1">
    <property type="nucleotide sequence ID" value="NZ_BMWV01000007.1"/>
</dbReference>
<feature type="transmembrane region" description="Helical" evidence="1">
    <location>
        <begin position="32"/>
        <end position="54"/>
    </location>
</feature>